<reference evidence="3" key="2">
    <citation type="submission" date="2015-10" db="EMBL/GenBank/DDBJ databases">
        <title>Improved Draft Genome Sequence of Clostridium pasteurianum Strain ATCC 6013 (DSM 525) Using a Hybrid Next-Generation Sequencing Approach.</title>
        <authorList>
            <person name="Pyne M.E."/>
            <person name="Utturkar S.M."/>
            <person name="Brown S.D."/>
            <person name="Moo-Young M."/>
            <person name="Chung D.A."/>
            <person name="Chou P.C."/>
        </authorList>
    </citation>
    <scope>NUCLEOTIDE SEQUENCE</scope>
    <source>
        <strain evidence="3">ATCC 6013</strain>
    </source>
</reference>
<reference evidence="2 5" key="1">
    <citation type="journal article" date="2015" name="Genome Announc.">
        <title>Complete Genome Sequence of the Nitrogen-Fixing and Solvent-Producing Clostridium pasteurianum DSM 525.</title>
        <authorList>
            <person name="Poehlein A."/>
            <person name="Grosse-Honebrink A."/>
            <person name="Zhang Y."/>
            <person name="Minton N.P."/>
            <person name="Daniel R."/>
        </authorList>
    </citation>
    <scope>NUCLEOTIDE SEQUENCE [LARGE SCALE GENOMIC DNA]</scope>
    <source>
        <strain evidence="2">DSM 525</strain>
        <strain evidence="5">DSM 525 / ATCC 6013</strain>
    </source>
</reference>
<evidence type="ECO:0000313" key="3">
    <source>
        <dbReference type="EMBL" id="KRU13004.1"/>
    </source>
</evidence>
<dbReference type="KEGG" id="cpae:CPAST_c08990"/>
<dbReference type="GO" id="GO:0016787">
    <property type="term" value="F:hydrolase activity"/>
    <property type="evidence" value="ECO:0007669"/>
    <property type="project" value="UniProtKB-KW"/>
</dbReference>
<accession>A0A0H3J0X3</accession>
<evidence type="ECO:0000313" key="5">
    <source>
        <dbReference type="Proteomes" id="UP000030905"/>
    </source>
</evidence>
<evidence type="ECO:0000313" key="4">
    <source>
        <dbReference type="Proteomes" id="UP000028042"/>
    </source>
</evidence>
<dbReference type="AlphaFoldDB" id="A0A0H3J0X3"/>
<dbReference type="GeneID" id="93073105"/>
<gene>
    <name evidence="2" type="ORF">CLPA_c08990</name>
    <name evidence="3" type="ORF">CP6013_02252</name>
</gene>
<organism evidence="2 5">
    <name type="scientific">Clostridium pasteurianum DSM 525 = ATCC 6013</name>
    <dbReference type="NCBI Taxonomy" id="1262449"/>
    <lineage>
        <taxon>Bacteria</taxon>
        <taxon>Bacillati</taxon>
        <taxon>Bacillota</taxon>
        <taxon>Clostridia</taxon>
        <taxon>Eubacteriales</taxon>
        <taxon>Clostridiaceae</taxon>
        <taxon>Clostridium</taxon>
    </lineage>
</organism>
<dbReference type="Pfam" id="PF12697">
    <property type="entry name" value="Abhydrolase_6"/>
    <property type="match status" value="1"/>
</dbReference>
<dbReference type="RefSeq" id="WP_003447107.1">
    <property type="nucleotide sequence ID" value="NZ_ANZB01000013.1"/>
</dbReference>
<reference evidence="3 4" key="3">
    <citation type="journal article" name="Genome Announc.">
        <title>Improved Draft Genome Sequence of Clostridium pasteurianum Strain ATCC 6013 (DSM 525) Using a Hybrid Next-Generation Sequencing Approach.</title>
        <authorList>
            <person name="Pyne M.E."/>
            <person name="Utturkar S."/>
            <person name="Brown S.D."/>
            <person name="Moo-Young M."/>
            <person name="Chung D.A."/>
            <person name="Chou C.P."/>
        </authorList>
    </citation>
    <scope>NUCLEOTIDE SEQUENCE [LARGE SCALE GENOMIC DNA]</scope>
    <source>
        <strain evidence="3 4">ATCC 6013</strain>
    </source>
</reference>
<dbReference type="Proteomes" id="UP000030905">
    <property type="component" value="Chromosome"/>
</dbReference>
<sequence length="249" mass="28780">MIFKHFGDKNKPVIILIHGGELSYWMWKPQIEIFKNKYYIVTPILDGNGECSDRNFESIKDCAAKIIDYVNNNFNGKVLAICGLSLGAQITVEILSQSNNIAEKSIIESAMVIPIKFYEIFMRLFINSTYFFSKRRWFVKLQAKKVCIPKDMFEDYYRDNKKISKKSLINMVINNARYTLPMSFKNNKCKILVVYGEKEYSVIKKSAQLIHKSAYDSNLITIPGCGHGASIKLPNDIINIMRKLFEVDR</sequence>
<proteinExistence type="predicted"/>
<dbReference type="EMBL" id="CP009268">
    <property type="protein sequence ID" value="AJA50987.1"/>
    <property type="molecule type" value="Genomic_DNA"/>
</dbReference>
<dbReference type="InterPro" id="IPR029058">
    <property type="entry name" value="AB_hydrolase_fold"/>
</dbReference>
<name>A0A0H3J0X3_CLOPA</name>
<keyword evidence="5" id="KW-1185">Reference proteome</keyword>
<dbReference type="eggNOG" id="COG0596">
    <property type="taxonomic scope" value="Bacteria"/>
</dbReference>
<feature type="domain" description="AB hydrolase-1" evidence="1">
    <location>
        <begin position="14"/>
        <end position="228"/>
    </location>
</feature>
<dbReference type="Proteomes" id="UP000028042">
    <property type="component" value="Unassembled WGS sequence"/>
</dbReference>
<dbReference type="PATRIC" id="fig|1262449.3.peg.3321"/>
<dbReference type="EMBL" id="JPGY02000001">
    <property type="protein sequence ID" value="KRU13004.1"/>
    <property type="molecule type" value="Genomic_DNA"/>
</dbReference>
<dbReference type="InterPro" id="IPR000073">
    <property type="entry name" value="AB_hydrolase_1"/>
</dbReference>
<dbReference type="Gene3D" id="3.40.50.1820">
    <property type="entry name" value="alpha/beta hydrolase"/>
    <property type="match status" value="1"/>
</dbReference>
<dbReference type="KEGG" id="cpat:CLPA_c08990"/>
<evidence type="ECO:0000313" key="2">
    <source>
        <dbReference type="EMBL" id="AJA50987.1"/>
    </source>
</evidence>
<dbReference type="SUPFAM" id="SSF53474">
    <property type="entry name" value="alpha/beta-Hydrolases"/>
    <property type="match status" value="1"/>
</dbReference>
<keyword evidence="2" id="KW-0378">Hydrolase</keyword>
<protein>
    <submittedName>
        <fullName evidence="2">Alpha/beta superfamily hydrolase</fullName>
    </submittedName>
</protein>
<evidence type="ECO:0000259" key="1">
    <source>
        <dbReference type="Pfam" id="PF12697"/>
    </source>
</evidence>